<sequence>MKTTIKFLFFAALMAISCNSDSDSTDNSGANQDTSVTADAKAQGIEEDIEDIKEDVLANDGYYASKNENTQLPPSSCRVISQETLTNGDKKFKVDFGTGCTDNNGNNRSGIIYIVVHRDNSTHVITANITFDNYYINSNKIEGTINVSRSVVNNIPTYTRETNINIIQPASGGTIHREGNFTIEKTGGASTPLVFTDDVFSIDGEAYTTLPNGTLLHMEITEPLIRNYNCLVIVKGKKTLTKNSLTYTLDYGNGTCDNIAILTLPGGSTVTIYL</sequence>
<evidence type="ECO:0000313" key="4">
    <source>
        <dbReference type="Proteomes" id="UP001059844"/>
    </source>
</evidence>
<dbReference type="EMBL" id="CP101751">
    <property type="protein sequence ID" value="UUC46472.1"/>
    <property type="molecule type" value="Genomic_DNA"/>
</dbReference>
<evidence type="ECO:0008006" key="5">
    <source>
        <dbReference type="Google" id="ProtNLM"/>
    </source>
</evidence>
<evidence type="ECO:0000256" key="2">
    <source>
        <dbReference type="SAM" id="SignalP"/>
    </source>
</evidence>
<keyword evidence="4" id="KW-1185">Reference proteome</keyword>
<evidence type="ECO:0000313" key="3">
    <source>
        <dbReference type="EMBL" id="UUC46472.1"/>
    </source>
</evidence>
<feature type="compositionally biased region" description="Low complexity" evidence="1">
    <location>
        <begin position="22"/>
        <end position="31"/>
    </location>
</feature>
<name>A0ABY5IYA9_9FLAO</name>
<evidence type="ECO:0000256" key="1">
    <source>
        <dbReference type="SAM" id="MobiDB-lite"/>
    </source>
</evidence>
<gene>
    <name evidence="3" type="ORF">NOX80_04535</name>
</gene>
<feature type="signal peptide" evidence="2">
    <location>
        <begin position="1"/>
        <end position="22"/>
    </location>
</feature>
<proteinExistence type="predicted"/>
<dbReference type="PROSITE" id="PS51257">
    <property type="entry name" value="PROKAR_LIPOPROTEIN"/>
    <property type="match status" value="1"/>
</dbReference>
<organism evidence="3 4">
    <name type="scientific">Flavobacterium cerinum</name>
    <dbReference type="NCBI Taxonomy" id="2502784"/>
    <lineage>
        <taxon>Bacteria</taxon>
        <taxon>Pseudomonadati</taxon>
        <taxon>Bacteroidota</taxon>
        <taxon>Flavobacteriia</taxon>
        <taxon>Flavobacteriales</taxon>
        <taxon>Flavobacteriaceae</taxon>
        <taxon>Flavobacterium</taxon>
    </lineage>
</organism>
<reference evidence="3" key="1">
    <citation type="submission" date="2022-07" db="EMBL/GenBank/DDBJ databases">
        <title>Isolation, identification, and degradation of a PFOSA degrading strain from sewage treatment plant.</title>
        <authorList>
            <person name="Zhang L."/>
            <person name="Huo Y."/>
        </authorList>
    </citation>
    <scope>NUCLEOTIDE SEQUENCE</scope>
    <source>
        <strain evidence="3">C1</strain>
    </source>
</reference>
<feature type="chain" id="PRO_5046761455" description="Lipocalin-like domain-containing protein" evidence="2">
    <location>
        <begin position="23"/>
        <end position="274"/>
    </location>
</feature>
<protein>
    <recommendedName>
        <fullName evidence="5">Lipocalin-like domain-containing protein</fullName>
    </recommendedName>
</protein>
<keyword evidence="2" id="KW-0732">Signal</keyword>
<feature type="region of interest" description="Disordered" evidence="1">
    <location>
        <begin position="22"/>
        <end position="41"/>
    </location>
</feature>
<dbReference type="Proteomes" id="UP001059844">
    <property type="component" value="Chromosome"/>
</dbReference>
<accession>A0ABY5IYA9</accession>
<dbReference type="RefSeq" id="WP_256552136.1">
    <property type="nucleotide sequence ID" value="NZ_CP101751.1"/>
</dbReference>